<reference evidence="1" key="1">
    <citation type="submission" date="2021-06" db="EMBL/GenBank/DDBJ databases">
        <authorList>
            <person name="Hodson N. C."/>
            <person name="Mongue J. A."/>
            <person name="Jaron S. K."/>
        </authorList>
    </citation>
    <scope>NUCLEOTIDE SEQUENCE</scope>
</reference>
<keyword evidence="2" id="KW-1185">Reference proteome</keyword>
<dbReference type="AlphaFoldDB" id="A0A8J2NLQ9"/>
<sequence>ENSVSTTVTSAALAQPIKFKSGFVRKLSSSQAQLYLETDGESKIDIQTGYKYSGGRPHAVDVKAS</sequence>
<feature type="non-terminal residue" evidence="1">
    <location>
        <position position="1"/>
    </location>
</feature>
<evidence type="ECO:0000313" key="2">
    <source>
        <dbReference type="Proteomes" id="UP000708208"/>
    </source>
</evidence>
<proteinExistence type="predicted"/>
<comment type="caution">
    <text evidence="1">The sequence shown here is derived from an EMBL/GenBank/DDBJ whole genome shotgun (WGS) entry which is preliminary data.</text>
</comment>
<dbReference type="OrthoDB" id="6484170at2759"/>
<feature type="non-terminal residue" evidence="1">
    <location>
        <position position="65"/>
    </location>
</feature>
<evidence type="ECO:0000313" key="1">
    <source>
        <dbReference type="EMBL" id="CAG7717706.1"/>
    </source>
</evidence>
<protein>
    <submittedName>
        <fullName evidence="1">Uncharacterized protein</fullName>
    </submittedName>
</protein>
<organism evidence="1 2">
    <name type="scientific">Allacma fusca</name>
    <dbReference type="NCBI Taxonomy" id="39272"/>
    <lineage>
        <taxon>Eukaryota</taxon>
        <taxon>Metazoa</taxon>
        <taxon>Ecdysozoa</taxon>
        <taxon>Arthropoda</taxon>
        <taxon>Hexapoda</taxon>
        <taxon>Collembola</taxon>
        <taxon>Symphypleona</taxon>
        <taxon>Sminthuridae</taxon>
        <taxon>Allacma</taxon>
    </lineage>
</organism>
<dbReference type="Proteomes" id="UP000708208">
    <property type="component" value="Unassembled WGS sequence"/>
</dbReference>
<name>A0A8J2NLQ9_9HEXA</name>
<accession>A0A8J2NLQ9</accession>
<gene>
    <name evidence="1" type="ORF">AFUS01_LOCUS7147</name>
</gene>
<dbReference type="EMBL" id="CAJVCH010047986">
    <property type="protein sequence ID" value="CAG7717706.1"/>
    <property type="molecule type" value="Genomic_DNA"/>
</dbReference>